<gene>
    <name evidence="2" type="ORF">SCF082_LOCUS19540</name>
</gene>
<keyword evidence="3" id="KW-1185">Reference proteome</keyword>
<comment type="caution">
    <text evidence="2">The sequence shown here is derived from an EMBL/GenBank/DDBJ whole genome shotgun (WGS) entry which is preliminary data.</text>
</comment>
<dbReference type="Proteomes" id="UP001642464">
    <property type="component" value="Unassembled WGS sequence"/>
</dbReference>
<protein>
    <submittedName>
        <fullName evidence="2">Uncharacterized protein</fullName>
    </submittedName>
</protein>
<evidence type="ECO:0000313" key="3">
    <source>
        <dbReference type="Proteomes" id="UP001642464"/>
    </source>
</evidence>
<feature type="compositionally biased region" description="Low complexity" evidence="1">
    <location>
        <begin position="337"/>
        <end position="346"/>
    </location>
</feature>
<proteinExistence type="predicted"/>
<reference evidence="2 3" key="1">
    <citation type="submission" date="2024-02" db="EMBL/GenBank/DDBJ databases">
        <authorList>
            <person name="Chen Y."/>
            <person name="Shah S."/>
            <person name="Dougan E. K."/>
            <person name="Thang M."/>
            <person name="Chan C."/>
        </authorList>
    </citation>
    <scope>NUCLEOTIDE SEQUENCE [LARGE SCALE GENOMIC DNA]</scope>
</reference>
<name>A0ABP0KWK7_9DINO</name>
<dbReference type="EMBL" id="CAXAMM010013356">
    <property type="protein sequence ID" value="CAK9031185.1"/>
    <property type="molecule type" value="Genomic_DNA"/>
</dbReference>
<evidence type="ECO:0000256" key="1">
    <source>
        <dbReference type="SAM" id="MobiDB-lite"/>
    </source>
</evidence>
<sequence length="386" mass="41311">MPRSKLSAEEQLAELNRRASETAQAIHVKNVQLVLKNHPQLAGALWEKATSLMEPALLLAAPAVDASAGMIRSRQLKGKEVASGVRKMKKAQQASEAVPEGFSADQCFAGNVKTVGDIQIPVLKREVLPRISAVGLSAANVGAVERKLSKGDIGKIIEFATGVSPDFELVGSHRVKALFGDYLSHEHEVRGGRANQLVLPPDWASAGCYELGAESEEGLVVKEKHGEKKAVLIPWEKLPQRQVEGDKWCIIENHSETKAQLCLSLTRGPRIGSFFDIIDLDVVPDGESDWKKDGSTPRLARLTSRKKLGLKSELSPMARSVRRKVDFSPSVRADEPGAASSGQSQALAVESGPTLAERLGLDGPGDAAAQAADADDDSDAEARALS</sequence>
<evidence type="ECO:0000313" key="2">
    <source>
        <dbReference type="EMBL" id="CAK9031185.1"/>
    </source>
</evidence>
<accession>A0ABP0KWK7</accession>
<feature type="region of interest" description="Disordered" evidence="1">
    <location>
        <begin position="326"/>
        <end position="386"/>
    </location>
</feature>
<organism evidence="2 3">
    <name type="scientific">Durusdinium trenchii</name>
    <dbReference type="NCBI Taxonomy" id="1381693"/>
    <lineage>
        <taxon>Eukaryota</taxon>
        <taxon>Sar</taxon>
        <taxon>Alveolata</taxon>
        <taxon>Dinophyceae</taxon>
        <taxon>Suessiales</taxon>
        <taxon>Symbiodiniaceae</taxon>
        <taxon>Durusdinium</taxon>
    </lineage>
</organism>